<dbReference type="Proteomes" id="UP000734854">
    <property type="component" value="Unassembled WGS sequence"/>
</dbReference>
<feature type="region of interest" description="Disordered" evidence="2">
    <location>
        <begin position="1"/>
        <end position="30"/>
    </location>
</feature>
<comment type="caution">
    <text evidence="3">The sequence shown here is derived from an EMBL/GenBank/DDBJ whole genome shotgun (WGS) entry which is preliminary data.</text>
</comment>
<feature type="compositionally biased region" description="Polar residues" evidence="2">
    <location>
        <begin position="605"/>
        <end position="650"/>
    </location>
</feature>
<dbReference type="InterPro" id="IPR039740">
    <property type="entry name" value="CNOT10"/>
</dbReference>
<evidence type="ECO:0000313" key="3">
    <source>
        <dbReference type="EMBL" id="KAG6473098.1"/>
    </source>
</evidence>
<dbReference type="GO" id="GO:0006402">
    <property type="term" value="P:mRNA catabolic process"/>
    <property type="evidence" value="ECO:0007669"/>
    <property type="project" value="TreeGrafter"/>
</dbReference>
<gene>
    <name evidence="3" type="ORF">ZIOFF_067005</name>
</gene>
<dbReference type="PANTHER" id="PTHR12979:SF5">
    <property type="entry name" value="CCR4-NOT TRANSCRIPTION COMPLEX SUBUNIT 10"/>
    <property type="match status" value="1"/>
</dbReference>
<comment type="similarity">
    <text evidence="1">Belongs to the CNOT10 family.</text>
</comment>
<evidence type="ECO:0000256" key="2">
    <source>
        <dbReference type="SAM" id="MobiDB-lite"/>
    </source>
</evidence>
<evidence type="ECO:0008006" key="5">
    <source>
        <dbReference type="Google" id="ProtNLM"/>
    </source>
</evidence>
<feature type="compositionally biased region" description="Polar residues" evidence="2">
    <location>
        <begin position="283"/>
        <end position="297"/>
    </location>
</feature>
<dbReference type="SMART" id="SM00028">
    <property type="entry name" value="TPR"/>
    <property type="match status" value="3"/>
</dbReference>
<sequence>MEAKDSPASPSAAAALAGTTDGPANDEGNLSDAKGLAKEAAFLFQNRRFQECVEVLSQIFDKKRGDAKVLHNIAVAEYFRDGCTDPRNLLDALNKVKVSLLNHRIIHSAIAEKAVVPWESCLLQIMEQSEELAHTCVNQTDSENSCLGYMVSGSKANSASIHQSAAINSSRVVYAQEFDVSVTMLNIAIILYHIHEYAQSLSVLKKLFQNIEPIEEQIALRVCLLLLDVALACEDILQVSDVIQYLEKSLGIARAIGQLDSGSSTQQQSNQVLKFSITSNVTAPDASTDSTNGNASENALGRTLPDESLEYETLYSTLDTGSENMERPISNDNLMLSPDQEASAIDLKLNLHLYKVQLLLLARNPKAAKREIKLAMNIARFRDSSTTLLLKSQLEYARGNHRKAIKLLTTTSNNRSDQGMLCMFNNNMGCIYQQLGKYHISSLFFSKALKCNAAIQSEKSLKLSTFSQEKSLFILYNCGLQYLLCGRPLVAAQCFDKSKPIFYTRPILWLRFAECCLSVLEKGLLGKCGSSSSEGEVVKVHVAGSGKWRHLVIDDLSSTNRYRKCSGEDGVVIPDGKLRLTLPFARRCLLNALYLLDCTEKSQPTATLSSQEESNQPTSASAKYMSQKNAVTSDSKASNVASASIPTTNGELRETKGGTLSNMTLQSSISLPEEMCRKERNMIRQAVLANLAYVELSLGNPVRALSAAKEILQLPDCSKMYIFLGHVYAAEALCCLNRVREAVEHLSIYVSEKNEVQLPYSEEDTEKWRIDKSGDAYEYAGTHNGKSAEVQGMIFLKPEAARGALYVNLAALAAIQGNAEQADMFVNKALSALPDNHRAVLGAIYVDLLLRRTHNAVVKLRQCRHVRFFPAHLTSSS</sequence>
<dbReference type="AlphaFoldDB" id="A0A8J5BJ43"/>
<dbReference type="InterPro" id="IPR011990">
    <property type="entry name" value="TPR-like_helical_dom_sf"/>
</dbReference>
<evidence type="ECO:0000256" key="1">
    <source>
        <dbReference type="ARBA" id="ARBA00010080"/>
    </source>
</evidence>
<proteinExistence type="inferred from homology"/>
<dbReference type="PANTHER" id="PTHR12979">
    <property type="entry name" value="CCR4-NOT TRANSCRIPTION COMPLEX SUBUNIT 10"/>
    <property type="match status" value="1"/>
</dbReference>
<dbReference type="Gene3D" id="1.25.40.10">
    <property type="entry name" value="Tetratricopeptide repeat domain"/>
    <property type="match status" value="2"/>
</dbReference>
<organism evidence="3 4">
    <name type="scientific">Zingiber officinale</name>
    <name type="common">Ginger</name>
    <name type="synonym">Amomum zingiber</name>
    <dbReference type="NCBI Taxonomy" id="94328"/>
    <lineage>
        <taxon>Eukaryota</taxon>
        <taxon>Viridiplantae</taxon>
        <taxon>Streptophyta</taxon>
        <taxon>Embryophyta</taxon>
        <taxon>Tracheophyta</taxon>
        <taxon>Spermatophyta</taxon>
        <taxon>Magnoliopsida</taxon>
        <taxon>Liliopsida</taxon>
        <taxon>Zingiberales</taxon>
        <taxon>Zingiberaceae</taxon>
        <taxon>Zingiber</taxon>
    </lineage>
</organism>
<feature type="compositionally biased region" description="Low complexity" evidence="2">
    <location>
        <begin position="1"/>
        <end position="23"/>
    </location>
</feature>
<name>A0A8J5BJ43_ZINOF</name>
<dbReference type="SUPFAM" id="SSF48452">
    <property type="entry name" value="TPR-like"/>
    <property type="match status" value="1"/>
</dbReference>
<dbReference type="EMBL" id="JACMSC010000019">
    <property type="protein sequence ID" value="KAG6473098.1"/>
    <property type="molecule type" value="Genomic_DNA"/>
</dbReference>
<feature type="region of interest" description="Disordered" evidence="2">
    <location>
        <begin position="283"/>
        <end position="302"/>
    </location>
</feature>
<evidence type="ECO:0000313" key="4">
    <source>
        <dbReference type="Proteomes" id="UP000734854"/>
    </source>
</evidence>
<accession>A0A8J5BJ43</accession>
<feature type="region of interest" description="Disordered" evidence="2">
    <location>
        <begin position="605"/>
        <end position="657"/>
    </location>
</feature>
<dbReference type="InterPro" id="IPR019734">
    <property type="entry name" value="TPR_rpt"/>
</dbReference>
<reference evidence="3 4" key="1">
    <citation type="submission" date="2020-08" db="EMBL/GenBank/DDBJ databases">
        <title>Plant Genome Project.</title>
        <authorList>
            <person name="Zhang R.-G."/>
        </authorList>
    </citation>
    <scope>NUCLEOTIDE SEQUENCE [LARGE SCALE GENOMIC DNA]</scope>
    <source>
        <tissue evidence="3">Rhizome</tissue>
    </source>
</reference>
<dbReference type="GO" id="GO:0030014">
    <property type="term" value="C:CCR4-NOT complex"/>
    <property type="evidence" value="ECO:0007669"/>
    <property type="project" value="InterPro"/>
</dbReference>
<dbReference type="GO" id="GO:0017148">
    <property type="term" value="P:negative regulation of translation"/>
    <property type="evidence" value="ECO:0007669"/>
    <property type="project" value="TreeGrafter"/>
</dbReference>
<protein>
    <recommendedName>
        <fullName evidence="5">CCR4-NOT transcription complex subunit 10</fullName>
    </recommendedName>
</protein>
<keyword evidence="4" id="KW-1185">Reference proteome</keyword>